<proteinExistence type="predicted"/>
<dbReference type="InterPro" id="IPR017437">
    <property type="entry name" value="ATP-NAD_kinase_PpnK-typ_C"/>
</dbReference>
<dbReference type="AlphaFoldDB" id="A0A2H0DY05"/>
<dbReference type="GO" id="GO:0003951">
    <property type="term" value="F:NAD+ kinase activity"/>
    <property type="evidence" value="ECO:0007669"/>
    <property type="project" value="InterPro"/>
</dbReference>
<gene>
    <name evidence="1" type="ORF">COW81_02340</name>
</gene>
<dbReference type="Gene3D" id="2.60.200.30">
    <property type="entry name" value="Probable inorganic polyphosphate/atp-NAD kinase, domain 2"/>
    <property type="match status" value="1"/>
</dbReference>
<evidence type="ECO:0000313" key="2">
    <source>
        <dbReference type="Proteomes" id="UP000231143"/>
    </source>
</evidence>
<accession>A0A2H0DY05</accession>
<organism evidence="1 2">
    <name type="scientific">Candidatus Campbellbacteria bacterium CG22_combo_CG10-13_8_21_14_all_36_13</name>
    <dbReference type="NCBI Taxonomy" id="1974529"/>
    <lineage>
        <taxon>Bacteria</taxon>
        <taxon>Candidatus Campbelliibacteriota</taxon>
    </lineage>
</organism>
<dbReference type="InterPro" id="IPR016064">
    <property type="entry name" value="NAD/diacylglycerol_kinase_sf"/>
</dbReference>
<dbReference type="EMBL" id="PCTT01000030">
    <property type="protein sequence ID" value="PIP87047.1"/>
    <property type="molecule type" value="Genomic_DNA"/>
</dbReference>
<sequence length="233" mass="26172">MKVLLFGNDAHKLKNKAIKAGLEVVEEKSTPVWLDKPDVVVSFGGDGTFLQAEAVFPYIPKIILKNSRICKLCIKTTPEKAFLALKNKKYKVEKLPKIEVIYGKEKLVAVNDIVVHNKDPRHGMRYKVWIDGGQVNTEIIGDGVVVATPLGSSGYYRSITDSIFETGLGLAFNNSTEQSDHMVLNENRIIEIEITRGPVHVFADNQTKYLVVEEGERIKIKKHKTPTKIIRMI</sequence>
<dbReference type="Pfam" id="PF20143">
    <property type="entry name" value="NAD_kinase_C"/>
    <property type="match status" value="1"/>
</dbReference>
<evidence type="ECO:0000313" key="1">
    <source>
        <dbReference type="EMBL" id="PIP87047.1"/>
    </source>
</evidence>
<dbReference type="InterPro" id="IPR017438">
    <property type="entry name" value="ATP-NAD_kinase_N"/>
</dbReference>
<dbReference type="SUPFAM" id="SSF111331">
    <property type="entry name" value="NAD kinase/diacylglycerol kinase-like"/>
    <property type="match status" value="1"/>
</dbReference>
<protein>
    <recommendedName>
        <fullName evidence="3">NAD(+) kinase</fullName>
    </recommendedName>
</protein>
<dbReference type="Gene3D" id="3.40.50.10330">
    <property type="entry name" value="Probable inorganic polyphosphate/atp-NAD kinase, domain 1"/>
    <property type="match status" value="1"/>
</dbReference>
<dbReference type="Proteomes" id="UP000231143">
    <property type="component" value="Unassembled WGS sequence"/>
</dbReference>
<name>A0A2H0DY05_9BACT</name>
<evidence type="ECO:0008006" key="3">
    <source>
        <dbReference type="Google" id="ProtNLM"/>
    </source>
</evidence>
<comment type="caution">
    <text evidence="1">The sequence shown here is derived from an EMBL/GenBank/DDBJ whole genome shotgun (WGS) entry which is preliminary data.</text>
</comment>
<reference evidence="1 2" key="1">
    <citation type="submission" date="2017-09" db="EMBL/GenBank/DDBJ databases">
        <title>Depth-based differentiation of microbial function through sediment-hosted aquifers and enrichment of novel symbionts in the deep terrestrial subsurface.</title>
        <authorList>
            <person name="Probst A.J."/>
            <person name="Ladd B."/>
            <person name="Jarett J.K."/>
            <person name="Geller-Mcgrath D.E."/>
            <person name="Sieber C.M."/>
            <person name="Emerson J.B."/>
            <person name="Anantharaman K."/>
            <person name="Thomas B.C."/>
            <person name="Malmstrom R."/>
            <person name="Stieglmeier M."/>
            <person name="Klingl A."/>
            <person name="Woyke T."/>
            <person name="Ryan C.M."/>
            <person name="Banfield J.F."/>
        </authorList>
    </citation>
    <scope>NUCLEOTIDE SEQUENCE [LARGE SCALE GENOMIC DNA]</scope>
    <source>
        <strain evidence="1">CG22_combo_CG10-13_8_21_14_all_36_13</strain>
    </source>
</reference>
<dbReference type="GO" id="GO:0019674">
    <property type="term" value="P:NAD+ metabolic process"/>
    <property type="evidence" value="ECO:0007669"/>
    <property type="project" value="InterPro"/>
</dbReference>